<evidence type="ECO:0000256" key="1">
    <source>
        <dbReference type="ARBA" id="ARBA00022793"/>
    </source>
</evidence>
<keyword evidence="3" id="KW-0460">Magnesium</keyword>
<evidence type="ECO:0000256" key="3">
    <source>
        <dbReference type="HAMAP-Rule" id="MF_02225"/>
    </source>
</evidence>
<dbReference type="EMBL" id="JAUHMF010000001">
    <property type="protein sequence ID" value="MDT8896707.1"/>
    <property type="molecule type" value="Genomic_DNA"/>
</dbReference>
<dbReference type="Gene3D" id="3.40.50.10300">
    <property type="entry name" value="CoaB-like"/>
    <property type="match status" value="1"/>
</dbReference>
<evidence type="ECO:0000259" key="5">
    <source>
        <dbReference type="Pfam" id="PF02441"/>
    </source>
</evidence>
<dbReference type="RefSeq" id="WP_315623169.1">
    <property type="nucleotide sequence ID" value="NZ_JAUHMF010000001.1"/>
</dbReference>
<comment type="function">
    <text evidence="4">Catalyzes two steps in the biosynthesis of coenzyme A. In the first step cysteine is conjugated to 4'-phosphopantothenate to form 4-phosphopantothenoylcysteine, in the latter compound is decarboxylated to form 4'-phosphopantotheine.</text>
</comment>
<comment type="pathway">
    <text evidence="3 4">Cofactor biosynthesis; coenzyme A biosynthesis; CoA from (R)-pantothenate: step 3/5.</text>
</comment>
<dbReference type="GO" id="GO:0004632">
    <property type="term" value="F:phosphopantothenate--cysteine ligase activity"/>
    <property type="evidence" value="ECO:0007669"/>
    <property type="project" value="UniProtKB-EC"/>
</dbReference>
<comment type="catalytic activity">
    <reaction evidence="3 4">
        <text>N-[(R)-4-phosphopantothenoyl]-L-cysteine + H(+) = (R)-4'-phosphopantetheine + CO2</text>
        <dbReference type="Rhea" id="RHEA:16793"/>
        <dbReference type="ChEBI" id="CHEBI:15378"/>
        <dbReference type="ChEBI" id="CHEBI:16526"/>
        <dbReference type="ChEBI" id="CHEBI:59458"/>
        <dbReference type="ChEBI" id="CHEBI:61723"/>
        <dbReference type="EC" id="4.1.1.36"/>
    </reaction>
</comment>
<reference evidence="7 8" key="1">
    <citation type="submission" date="2023-07" db="EMBL/GenBank/DDBJ databases">
        <title>Novel species of Thermanaerothrix with wide hydrolytic capabilities.</title>
        <authorList>
            <person name="Zayulina K.S."/>
            <person name="Podosokorskaya O.A."/>
            <person name="Elcheninov A.G."/>
        </authorList>
    </citation>
    <scope>NUCLEOTIDE SEQUENCE [LARGE SCALE GENOMIC DNA]</scope>
    <source>
        <strain evidence="7 8">4228-RoL</strain>
    </source>
</reference>
<accession>A0ABU3NIN1</accession>
<comment type="pathway">
    <text evidence="3 4">Cofactor biosynthesis; coenzyme A biosynthesis; CoA from (R)-pantothenate: step 2/5.</text>
</comment>
<feature type="domain" description="DNA/pantothenate metabolism flavoprotein C-terminal" evidence="6">
    <location>
        <begin position="188"/>
        <end position="401"/>
    </location>
</feature>
<dbReference type="NCBIfam" id="TIGR00521">
    <property type="entry name" value="coaBC_dfp"/>
    <property type="match status" value="1"/>
</dbReference>
<keyword evidence="3" id="KW-0511">Multifunctional enzyme</keyword>
<feature type="domain" description="Flavoprotein" evidence="5">
    <location>
        <begin position="9"/>
        <end position="176"/>
    </location>
</feature>
<dbReference type="PANTHER" id="PTHR14359">
    <property type="entry name" value="HOMO-OLIGOMERIC FLAVIN CONTAINING CYS DECARBOXYLASE FAMILY"/>
    <property type="match status" value="1"/>
</dbReference>
<sequence>MSNPVSNRRIVLGVTGSIAAYKAGEIASRLTQWGAQVDVILTSGALHFITPLTFQSLTSRKAYTDDDLWGGEGHVTHVGLGRGAELIVIAPATANTLSKLAYGIADNLLVLTVLASQCPLLVAPAMDAGMFQHPATQEAVRILEQRGVMFIGPAEGRLASGLVGRGRMVEPAEVLAAIRWRLGRSGPLAGRKVVVTAGGTQEPIDAVRVITNRSSGKQGYALAQAALDVGAEVVLITTSTALTPPYGARVIMVRTAADMLEAVLREIQDAEALLMAAAVADFRPRVVHGQKIKKEDGIPALELEATPDILMAVAEQRAQLGYPRRVIGFAAESDDLLIHAQEKLQRKRLDMIVANDISATDAGFEVDTNRVTLLFADGRIQALPLMSKEAVAEAIIQQLVAMLT</sequence>
<dbReference type="EC" id="6.3.2.5" evidence="3"/>
<feature type="binding site" evidence="3">
    <location>
        <position position="343"/>
    </location>
    <ligand>
        <name>CTP</name>
        <dbReference type="ChEBI" id="CHEBI:37563"/>
    </ligand>
</feature>
<dbReference type="SUPFAM" id="SSF52507">
    <property type="entry name" value="Homo-oligomeric flavin-containing Cys decarboxylases, HFCD"/>
    <property type="match status" value="1"/>
</dbReference>
<name>A0ABU3NIN1_9CHLR</name>
<dbReference type="HAMAP" id="MF_02225">
    <property type="entry name" value="CoaBC"/>
    <property type="match status" value="1"/>
</dbReference>
<evidence type="ECO:0000313" key="7">
    <source>
        <dbReference type="EMBL" id="MDT8896707.1"/>
    </source>
</evidence>
<comment type="caution">
    <text evidence="3">Lacks conserved residue(s) required for the propagation of feature annotation.</text>
</comment>
<dbReference type="Gene3D" id="3.40.50.1950">
    <property type="entry name" value="Flavin prenyltransferase-like"/>
    <property type="match status" value="1"/>
</dbReference>
<dbReference type="InterPro" id="IPR003382">
    <property type="entry name" value="Flavoprotein"/>
</dbReference>
<dbReference type="GO" id="GO:0004633">
    <property type="term" value="F:phosphopantothenoylcysteine decarboxylase activity"/>
    <property type="evidence" value="ECO:0007669"/>
    <property type="project" value="UniProtKB-EC"/>
</dbReference>
<dbReference type="InterPro" id="IPR007085">
    <property type="entry name" value="DNA/pantothenate-metab_flavo_C"/>
</dbReference>
<dbReference type="InterPro" id="IPR036551">
    <property type="entry name" value="Flavin_trans-like"/>
</dbReference>
<dbReference type="Pfam" id="PF04127">
    <property type="entry name" value="DFP"/>
    <property type="match status" value="1"/>
</dbReference>
<evidence type="ECO:0000313" key="8">
    <source>
        <dbReference type="Proteomes" id="UP001254165"/>
    </source>
</evidence>
<dbReference type="PANTHER" id="PTHR14359:SF6">
    <property type="entry name" value="PHOSPHOPANTOTHENOYLCYSTEINE DECARBOXYLASE"/>
    <property type="match status" value="1"/>
</dbReference>
<evidence type="ECO:0000259" key="6">
    <source>
        <dbReference type="Pfam" id="PF04127"/>
    </source>
</evidence>
<feature type="binding site" evidence="3">
    <location>
        <begin position="307"/>
        <end position="310"/>
    </location>
    <ligand>
        <name>CTP</name>
        <dbReference type="ChEBI" id="CHEBI:37563"/>
    </ligand>
</feature>
<dbReference type="Proteomes" id="UP001254165">
    <property type="component" value="Unassembled WGS sequence"/>
</dbReference>
<dbReference type="SUPFAM" id="SSF102645">
    <property type="entry name" value="CoaB-like"/>
    <property type="match status" value="1"/>
</dbReference>
<comment type="catalytic activity">
    <reaction evidence="3 4">
        <text>(R)-4'-phosphopantothenate + L-cysteine + CTP = N-[(R)-4-phosphopantothenoyl]-L-cysteine + CMP + diphosphate + H(+)</text>
        <dbReference type="Rhea" id="RHEA:19397"/>
        <dbReference type="ChEBI" id="CHEBI:10986"/>
        <dbReference type="ChEBI" id="CHEBI:15378"/>
        <dbReference type="ChEBI" id="CHEBI:33019"/>
        <dbReference type="ChEBI" id="CHEBI:35235"/>
        <dbReference type="ChEBI" id="CHEBI:37563"/>
        <dbReference type="ChEBI" id="CHEBI:59458"/>
        <dbReference type="ChEBI" id="CHEBI:60377"/>
        <dbReference type="EC" id="6.3.2.5"/>
    </reaction>
</comment>
<comment type="cofactor">
    <cofactor evidence="3">
        <name>Mg(2+)</name>
        <dbReference type="ChEBI" id="CHEBI:18420"/>
    </cofactor>
</comment>
<comment type="similarity">
    <text evidence="3 4">In the C-terminal section; belongs to the PPC synthetase family.</text>
</comment>
<dbReference type="InterPro" id="IPR005252">
    <property type="entry name" value="CoaBC"/>
</dbReference>
<comment type="similarity">
    <text evidence="3 4">In the N-terminal section; belongs to the HFCD (homo-oligomeric flavin containing Cys decarboxylase) superfamily.</text>
</comment>
<keyword evidence="8" id="KW-1185">Reference proteome</keyword>
<dbReference type="EC" id="4.1.1.36" evidence="3"/>
<keyword evidence="3" id="KW-0479">Metal-binding</keyword>
<feature type="region of interest" description="Phosphopantothenoylcysteine decarboxylase" evidence="3">
    <location>
        <begin position="1"/>
        <end position="192"/>
    </location>
</feature>
<comment type="function">
    <text evidence="3">Catalyzes two sequential steps in the biosynthesis of coenzyme A. In the first step cysteine is conjugated to 4'-phosphopantothenate to form 4-phosphopantothenoylcysteine. In the second step the latter compound is decarboxylated to form 4'-phosphopantotheine.</text>
</comment>
<dbReference type="InterPro" id="IPR035929">
    <property type="entry name" value="CoaB-like_sf"/>
</dbReference>
<feature type="region of interest" description="Phosphopantothenate--cysteine ligase" evidence="3">
    <location>
        <begin position="193"/>
        <end position="404"/>
    </location>
</feature>
<feature type="binding site" evidence="3">
    <location>
        <position position="281"/>
    </location>
    <ligand>
        <name>CTP</name>
        <dbReference type="ChEBI" id="CHEBI:37563"/>
    </ligand>
</feature>
<proteinExistence type="inferred from homology"/>
<feature type="binding site" evidence="3">
    <location>
        <position position="291"/>
    </location>
    <ligand>
        <name>CTP</name>
        <dbReference type="ChEBI" id="CHEBI:37563"/>
    </ligand>
</feature>
<keyword evidence="1 3" id="KW-0210">Decarboxylase</keyword>
<keyword evidence="3 4" id="KW-0436">Ligase</keyword>
<keyword evidence="3 4" id="KW-0285">Flavoprotein</keyword>
<comment type="caution">
    <text evidence="7">The sequence shown here is derived from an EMBL/GenBank/DDBJ whole genome shotgun (WGS) entry which is preliminary data.</text>
</comment>
<dbReference type="Pfam" id="PF02441">
    <property type="entry name" value="Flavoprotein"/>
    <property type="match status" value="1"/>
</dbReference>
<feature type="binding site" evidence="3">
    <location>
        <position position="347"/>
    </location>
    <ligand>
        <name>CTP</name>
        <dbReference type="ChEBI" id="CHEBI:37563"/>
    </ligand>
</feature>
<keyword evidence="3 4" id="KW-0288">FMN</keyword>
<feature type="binding site" evidence="3">
    <location>
        <position position="329"/>
    </location>
    <ligand>
        <name>CTP</name>
        <dbReference type="ChEBI" id="CHEBI:37563"/>
    </ligand>
</feature>
<evidence type="ECO:0000256" key="4">
    <source>
        <dbReference type="RuleBase" id="RU364078"/>
    </source>
</evidence>
<gene>
    <name evidence="3 7" type="primary">coaBC</name>
    <name evidence="7" type="ORF">QYE77_00380</name>
</gene>
<evidence type="ECO:0000256" key="2">
    <source>
        <dbReference type="ARBA" id="ARBA00023239"/>
    </source>
</evidence>
<keyword evidence="2 3" id="KW-0456">Lyase</keyword>
<organism evidence="7 8">
    <name type="scientific">Thermanaerothrix solaris</name>
    <dbReference type="NCBI Taxonomy" id="3058434"/>
    <lineage>
        <taxon>Bacteria</taxon>
        <taxon>Bacillati</taxon>
        <taxon>Chloroflexota</taxon>
        <taxon>Anaerolineae</taxon>
        <taxon>Anaerolineales</taxon>
        <taxon>Anaerolineaceae</taxon>
        <taxon>Thermanaerothrix</taxon>
    </lineage>
</organism>
<comment type="cofactor">
    <cofactor evidence="3">
        <name>FMN</name>
        <dbReference type="ChEBI" id="CHEBI:58210"/>
    </cofactor>
    <text evidence="3">Binds 1 FMN per subunit.</text>
</comment>
<protein>
    <recommendedName>
        <fullName evidence="3">Coenzyme A biosynthesis bifunctional protein CoaBC</fullName>
    </recommendedName>
    <alternativeName>
        <fullName evidence="3">DNA/pantothenate metabolism flavoprotein</fullName>
    </alternativeName>
    <alternativeName>
        <fullName evidence="3">Phosphopantothenoylcysteine synthetase/decarboxylase</fullName>
        <shortName evidence="3">PPCS-PPCDC</shortName>
    </alternativeName>
    <domain>
        <recommendedName>
            <fullName evidence="3">Phosphopantothenoylcysteine decarboxylase</fullName>
            <shortName evidence="3">PPC decarboxylase</shortName>
            <shortName evidence="3">PPC-DC</shortName>
            <ecNumber evidence="3">4.1.1.36</ecNumber>
        </recommendedName>
        <alternativeName>
            <fullName evidence="3">CoaC</fullName>
        </alternativeName>
    </domain>
    <domain>
        <recommendedName>
            <fullName evidence="3">Phosphopantothenate--cysteine ligase</fullName>
            <ecNumber evidence="3">6.3.2.5</ecNumber>
        </recommendedName>
        <alternativeName>
            <fullName evidence="3">CoaB</fullName>
        </alternativeName>
        <alternativeName>
            <fullName evidence="3">Phosphopantothenoylcysteine synthetase</fullName>
            <shortName evidence="3">PPC synthetase</shortName>
            <shortName evidence="3">PPC-S</shortName>
        </alternativeName>
    </domain>
</protein>